<evidence type="ECO:0000256" key="9">
    <source>
        <dbReference type="ARBA" id="ARBA00022853"/>
    </source>
</evidence>
<dbReference type="STRING" id="1076935.U4LPF9"/>
<dbReference type="PANTHER" id="PTHR21451:SF0">
    <property type="entry name" value="HISTONE-LYSINE N-METHYLTRANSFERASE, H3 LYSINE-79 SPECIFIC"/>
    <property type="match status" value="1"/>
</dbReference>
<comment type="subcellular location">
    <subcellularLocation>
        <location evidence="2 15">Nucleus</location>
    </subcellularLocation>
</comment>
<dbReference type="GO" id="GO:0140956">
    <property type="term" value="F:histone H3K79 trimethyltransferase activity"/>
    <property type="evidence" value="ECO:0007669"/>
    <property type="project" value="UniProtKB-EC"/>
</dbReference>
<comment type="similarity">
    <text evidence="15">Belongs to the class I-like SAM-binding methyltransferase superfamily. DOT1 family.</text>
</comment>
<evidence type="ECO:0000313" key="19">
    <source>
        <dbReference type="EMBL" id="CCX31210.1"/>
    </source>
</evidence>
<evidence type="ECO:0000256" key="8">
    <source>
        <dbReference type="ARBA" id="ARBA00022737"/>
    </source>
</evidence>
<name>U4LPF9_PYROM</name>
<protein>
    <recommendedName>
        <fullName evidence="4 15">Histone-lysine N-methyltransferase, H3 lysine-79 specific</fullName>
        <ecNumber evidence="3 15">2.1.1.360</ecNumber>
    </recommendedName>
    <alternativeName>
        <fullName evidence="13 15">Histone H3-K79 methyltransferase</fullName>
    </alternativeName>
</protein>
<evidence type="ECO:0000256" key="11">
    <source>
        <dbReference type="ARBA" id="ARBA00023163"/>
    </source>
</evidence>
<keyword evidence="10 15" id="KW-0805">Transcription regulation</keyword>
<evidence type="ECO:0000256" key="1">
    <source>
        <dbReference type="ARBA" id="ARBA00003482"/>
    </source>
</evidence>
<feature type="compositionally biased region" description="Basic and acidic residues" evidence="17">
    <location>
        <begin position="104"/>
        <end position="121"/>
    </location>
</feature>
<dbReference type="Gene3D" id="3.40.50.150">
    <property type="entry name" value="Vaccinia Virus protein VP39"/>
    <property type="match status" value="1"/>
</dbReference>
<keyword evidence="6 15" id="KW-0808">Transferase</keyword>
<dbReference type="GO" id="GO:0031509">
    <property type="term" value="P:subtelomeric heterochromatin formation"/>
    <property type="evidence" value="ECO:0007669"/>
    <property type="project" value="InterPro"/>
</dbReference>
<dbReference type="AlphaFoldDB" id="U4LPF9"/>
<keyword evidence="5 15" id="KW-0489">Methyltransferase</keyword>
<feature type="compositionally biased region" description="Polar residues" evidence="17">
    <location>
        <begin position="68"/>
        <end position="100"/>
    </location>
</feature>
<dbReference type="Pfam" id="PF08123">
    <property type="entry name" value="DOT1"/>
    <property type="match status" value="1"/>
</dbReference>
<dbReference type="EC" id="2.1.1.360" evidence="3 15"/>
<dbReference type="PIRSF" id="PIRSF017570">
    <property type="entry name" value="Histone_H3-K79_MeTrfase"/>
    <property type="match status" value="1"/>
</dbReference>
<dbReference type="FunFam" id="3.40.50.150:FF:000033">
    <property type="entry name" value="Histone-lysine N-methyltransferase, H3 lysine-79 specific"/>
    <property type="match status" value="1"/>
</dbReference>
<evidence type="ECO:0000256" key="15">
    <source>
        <dbReference type="PIRNR" id="PIRNR017570"/>
    </source>
</evidence>
<proteinExistence type="inferred from homology"/>
<feature type="region of interest" description="Disordered" evidence="17">
    <location>
        <begin position="1"/>
        <end position="173"/>
    </location>
</feature>
<dbReference type="SUPFAM" id="SSF53335">
    <property type="entry name" value="S-adenosyl-L-methionine-dependent methyltransferases"/>
    <property type="match status" value="1"/>
</dbReference>
<feature type="compositionally biased region" description="Low complexity" evidence="17">
    <location>
        <begin position="145"/>
        <end position="173"/>
    </location>
</feature>
<reference evidence="19 20" key="1">
    <citation type="journal article" date="2013" name="PLoS Genet.">
        <title>The genome and development-dependent transcriptomes of Pyronema confluens: a window into fungal evolution.</title>
        <authorList>
            <person name="Traeger S."/>
            <person name="Altegoer F."/>
            <person name="Freitag M."/>
            <person name="Gabaldon T."/>
            <person name="Kempken F."/>
            <person name="Kumar A."/>
            <person name="Marcet-Houben M."/>
            <person name="Poggeler S."/>
            <person name="Stajich J.E."/>
            <person name="Nowrousian M."/>
        </authorList>
    </citation>
    <scope>NUCLEOTIDE SEQUENCE [LARGE SCALE GENOMIC DNA]</scope>
    <source>
        <strain evidence="20">CBS 100304</strain>
        <tissue evidence="19">Vegetative mycelium</tissue>
    </source>
</reference>
<organism evidence="19 20">
    <name type="scientific">Pyronema omphalodes (strain CBS 100304)</name>
    <name type="common">Pyronema confluens</name>
    <dbReference type="NCBI Taxonomy" id="1076935"/>
    <lineage>
        <taxon>Eukaryota</taxon>
        <taxon>Fungi</taxon>
        <taxon>Dikarya</taxon>
        <taxon>Ascomycota</taxon>
        <taxon>Pezizomycotina</taxon>
        <taxon>Pezizomycetes</taxon>
        <taxon>Pezizales</taxon>
        <taxon>Pyronemataceae</taxon>
        <taxon>Pyronema</taxon>
    </lineage>
</organism>
<feature type="compositionally biased region" description="Pro residues" evidence="17">
    <location>
        <begin position="126"/>
        <end position="135"/>
    </location>
</feature>
<sequence length="616" mass="68184">MSTSSFFKKFTPAGSTPIVAQKRVVKTSNNSSSDEYPRKTHSNSNSKQSSSSAPRRVASSVTLAVTKRSITSSVPPTKLQPQNQNQKRTLEASRSSSTPNLKRHATDADIRPQRPTKEPKTESPTLIPPQPPPPRHCNGSAIPKATAATAAAAPSVTSVSSVTNVASTSARNTVRSATSLASGASAASPTIAASVASITSRPASSRSPHSSRLESSDESSTDERSIHPLSFRSKDPKTGKPIERPTFIHAHDIANVKLPGWSRRREFRTTDSLHLLGLHYPGIADQEKFDLVHNADPDEFEPLAEILTTMELVSSHLCPPAVSDLIHSETSGGIVYRMRRGLKHGDSVKFLENLRSYNQLIRENRRNGTFKRIIGGMSQVPFPLVEHILQQSYARTVALQVEKLQEYKSFSSEVYGELLPKFTAKIFKEAGLNSSKVFMDLGSGTGNVVLHAALECGCESWGCEKMSTPAELAEKQRIEFLARCRMWGINHGAVHLRHDTFLENRAIAETMKRADVLLVNNFAFEAELNQKLLDMFLDLKEGAIVISLKPFVPQNHVITRRNKESPVNRLRMVEREYFSREVSWTDSGGKYYVHTVDGSMLREFMEREERREAEGV</sequence>
<evidence type="ECO:0000256" key="17">
    <source>
        <dbReference type="SAM" id="MobiDB-lite"/>
    </source>
</evidence>
<dbReference type="GO" id="GO:0000781">
    <property type="term" value="C:chromosome, telomeric region"/>
    <property type="evidence" value="ECO:0007669"/>
    <property type="project" value="GOC"/>
</dbReference>
<dbReference type="PANTHER" id="PTHR21451">
    <property type="entry name" value="HISTONE H3 METHYLTRANSFERASE"/>
    <property type="match status" value="1"/>
</dbReference>
<feature type="compositionally biased region" description="Basic and acidic residues" evidence="17">
    <location>
        <begin position="211"/>
        <end position="243"/>
    </location>
</feature>
<dbReference type="GO" id="GO:0000786">
    <property type="term" value="C:nucleosome"/>
    <property type="evidence" value="ECO:0007669"/>
    <property type="project" value="InterPro"/>
</dbReference>
<evidence type="ECO:0000256" key="13">
    <source>
        <dbReference type="ARBA" id="ARBA00029821"/>
    </source>
</evidence>
<keyword evidence="9 15" id="KW-0156">Chromatin regulator</keyword>
<dbReference type="InterPro" id="IPR029063">
    <property type="entry name" value="SAM-dependent_MTases_sf"/>
</dbReference>
<feature type="binding site" evidence="16">
    <location>
        <begin position="438"/>
        <end position="447"/>
    </location>
    <ligand>
        <name>S-adenosyl-L-methionine</name>
        <dbReference type="ChEBI" id="CHEBI:59789"/>
    </ligand>
</feature>
<evidence type="ECO:0000256" key="6">
    <source>
        <dbReference type="ARBA" id="ARBA00022679"/>
    </source>
</evidence>
<comment type="function">
    <text evidence="1 15">Histone methyltransferase that specifically trimethylates histone H3 to form H3K79me3. This methylation is required for telomere silencing and for the pachytene checkpoint during the meiotic cell cycle by allowing the recruitment of RAD9 to double strand breaks. Nucleosomes are preferred as substrate compared to free histone.</text>
</comment>
<keyword evidence="20" id="KW-1185">Reference proteome</keyword>
<feature type="binding site" evidence="16">
    <location>
        <begin position="415"/>
        <end position="418"/>
    </location>
    <ligand>
        <name>S-adenosyl-L-methionine</name>
        <dbReference type="ChEBI" id="CHEBI:59789"/>
    </ligand>
</feature>
<dbReference type="GO" id="GO:0006281">
    <property type="term" value="P:DNA repair"/>
    <property type="evidence" value="ECO:0007669"/>
    <property type="project" value="InterPro"/>
</dbReference>
<dbReference type="PROSITE" id="PS51569">
    <property type="entry name" value="DOT1"/>
    <property type="match status" value="1"/>
</dbReference>
<dbReference type="Gene3D" id="1.10.260.170">
    <property type="match status" value="1"/>
</dbReference>
<dbReference type="GO" id="GO:0042393">
    <property type="term" value="F:histone binding"/>
    <property type="evidence" value="ECO:0007669"/>
    <property type="project" value="InterPro"/>
</dbReference>
<dbReference type="InterPro" id="IPR025789">
    <property type="entry name" value="DOT1_dom"/>
</dbReference>
<evidence type="ECO:0000256" key="5">
    <source>
        <dbReference type="ARBA" id="ARBA00022603"/>
    </source>
</evidence>
<dbReference type="OrthoDB" id="443402at2759"/>
<dbReference type="GO" id="GO:0005634">
    <property type="term" value="C:nucleus"/>
    <property type="evidence" value="ECO:0007669"/>
    <property type="project" value="UniProtKB-SubCell"/>
</dbReference>
<keyword evidence="11 15" id="KW-0804">Transcription</keyword>
<evidence type="ECO:0000256" key="16">
    <source>
        <dbReference type="PIRSR" id="PIRSR017570-1"/>
    </source>
</evidence>
<dbReference type="EMBL" id="HF935557">
    <property type="protein sequence ID" value="CCX31210.1"/>
    <property type="molecule type" value="Genomic_DNA"/>
</dbReference>
<evidence type="ECO:0000256" key="3">
    <source>
        <dbReference type="ARBA" id="ARBA00012190"/>
    </source>
</evidence>
<evidence type="ECO:0000256" key="14">
    <source>
        <dbReference type="ARBA" id="ARBA00047770"/>
    </source>
</evidence>
<gene>
    <name evidence="19" type="ORF">PCON_10338</name>
</gene>
<feature type="compositionally biased region" description="Low complexity" evidence="17">
    <location>
        <begin position="42"/>
        <end position="61"/>
    </location>
</feature>
<evidence type="ECO:0000313" key="20">
    <source>
        <dbReference type="Proteomes" id="UP000018144"/>
    </source>
</evidence>
<feature type="compositionally biased region" description="Low complexity" evidence="17">
    <location>
        <begin position="199"/>
        <end position="210"/>
    </location>
</feature>
<dbReference type="GO" id="GO:0032259">
    <property type="term" value="P:methylation"/>
    <property type="evidence" value="ECO:0007669"/>
    <property type="project" value="UniProtKB-KW"/>
</dbReference>
<keyword evidence="8" id="KW-0677">Repeat</keyword>
<feature type="binding site" evidence="16">
    <location>
        <position position="464"/>
    </location>
    <ligand>
        <name>S-adenosyl-L-methionine</name>
        <dbReference type="ChEBI" id="CHEBI:59789"/>
    </ligand>
</feature>
<evidence type="ECO:0000256" key="7">
    <source>
        <dbReference type="ARBA" id="ARBA00022691"/>
    </source>
</evidence>
<evidence type="ECO:0000256" key="4">
    <source>
        <dbReference type="ARBA" id="ARBA00020987"/>
    </source>
</evidence>
<dbReference type="eggNOG" id="KOG3924">
    <property type="taxonomic scope" value="Eukaryota"/>
</dbReference>
<dbReference type="Proteomes" id="UP000018144">
    <property type="component" value="Unassembled WGS sequence"/>
</dbReference>
<evidence type="ECO:0000256" key="10">
    <source>
        <dbReference type="ARBA" id="ARBA00023015"/>
    </source>
</evidence>
<keyword evidence="7 15" id="KW-0949">S-adenosyl-L-methionine</keyword>
<comment type="catalytic activity">
    <reaction evidence="14 15">
        <text>L-lysyl(79)-[histone H3] + 3 S-adenosyl-L-methionine = N(6),N(6),N(6)-trimethyl-L-lysyl(79)-[histone H3] + 3 S-adenosyl-L-homocysteine + 3 H(+)</text>
        <dbReference type="Rhea" id="RHEA:60328"/>
        <dbReference type="Rhea" id="RHEA-COMP:15549"/>
        <dbReference type="Rhea" id="RHEA-COMP:15552"/>
        <dbReference type="ChEBI" id="CHEBI:15378"/>
        <dbReference type="ChEBI" id="CHEBI:29969"/>
        <dbReference type="ChEBI" id="CHEBI:57856"/>
        <dbReference type="ChEBI" id="CHEBI:59789"/>
        <dbReference type="ChEBI" id="CHEBI:61961"/>
        <dbReference type="EC" id="2.1.1.360"/>
    </reaction>
</comment>
<dbReference type="InterPro" id="IPR021162">
    <property type="entry name" value="Dot1"/>
</dbReference>
<evidence type="ECO:0000256" key="2">
    <source>
        <dbReference type="ARBA" id="ARBA00004123"/>
    </source>
</evidence>
<dbReference type="OMA" id="DERSIHP"/>
<dbReference type="InterPro" id="IPR030445">
    <property type="entry name" value="H3-K79_meTrfase"/>
</dbReference>
<feature type="region of interest" description="Disordered" evidence="17">
    <location>
        <begin position="198"/>
        <end position="246"/>
    </location>
</feature>
<evidence type="ECO:0000256" key="12">
    <source>
        <dbReference type="ARBA" id="ARBA00023242"/>
    </source>
</evidence>
<dbReference type="CDD" id="cd02440">
    <property type="entry name" value="AdoMet_MTases"/>
    <property type="match status" value="1"/>
</dbReference>
<accession>U4LPF9</accession>
<evidence type="ECO:0000259" key="18">
    <source>
        <dbReference type="PROSITE" id="PS51569"/>
    </source>
</evidence>
<dbReference type="GO" id="GO:0000077">
    <property type="term" value="P:DNA damage checkpoint signaling"/>
    <property type="evidence" value="ECO:0007669"/>
    <property type="project" value="InterPro"/>
</dbReference>
<keyword evidence="12 15" id="KW-0539">Nucleus</keyword>
<feature type="domain" description="DOT1" evidence="18">
    <location>
        <begin position="274"/>
        <end position="609"/>
    </location>
</feature>